<feature type="region of interest" description="Disordered" evidence="1">
    <location>
        <begin position="67"/>
        <end position="135"/>
    </location>
</feature>
<accession>A0A1C1CVC9</accession>
<dbReference type="eggNOG" id="ENOG502QSKG">
    <property type="taxonomic scope" value="Eukaryota"/>
</dbReference>
<dbReference type="VEuPathDB" id="FungiDB:CLCR_10152"/>
<protein>
    <submittedName>
        <fullName evidence="2">Uncharacterized protein</fullName>
    </submittedName>
</protein>
<reference evidence="3" key="1">
    <citation type="submission" date="2015-07" db="EMBL/GenBank/DDBJ databases">
        <authorList>
            <person name="Teixeira M.M."/>
            <person name="Souza R.C."/>
            <person name="Almeida L.G."/>
            <person name="Vicente V.A."/>
            <person name="de Hoog S."/>
            <person name="Bocca A.L."/>
            <person name="de Almeida S.R."/>
            <person name="Vasconcelos A.T."/>
            <person name="Felipe M.S."/>
        </authorList>
    </citation>
    <scope>NUCLEOTIDE SEQUENCE [LARGE SCALE GENOMIC DNA]</scope>
    <source>
        <strain evidence="3">KSF</strain>
    </source>
</reference>
<dbReference type="STRING" id="86049.A0A1C1CVC9"/>
<evidence type="ECO:0000256" key="1">
    <source>
        <dbReference type="SAM" id="MobiDB-lite"/>
    </source>
</evidence>
<dbReference type="PANTHER" id="PTHR43591">
    <property type="entry name" value="METHYLTRANSFERASE"/>
    <property type="match status" value="1"/>
</dbReference>
<dbReference type="AlphaFoldDB" id="A0A1C1CVC9"/>
<dbReference type="Pfam" id="PF13489">
    <property type="entry name" value="Methyltransf_23"/>
    <property type="match status" value="1"/>
</dbReference>
<gene>
    <name evidence="2" type="ORF">CLCR_10152</name>
</gene>
<evidence type="ECO:0000313" key="2">
    <source>
        <dbReference type="EMBL" id="OCT52467.1"/>
    </source>
</evidence>
<dbReference type="EMBL" id="LGRB01000008">
    <property type="protein sequence ID" value="OCT52467.1"/>
    <property type="molecule type" value="Genomic_DNA"/>
</dbReference>
<proteinExistence type="predicted"/>
<dbReference type="CDD" id="cd02440">
    <property type="entry name" value="AdoMet_MTases"/>
    <property type="match status" value="1"/>
</dbReference>
<dbReference type="Gene3D" id="3.40.50.150">
    <property type="entry name" value="Vaccinia Virus protein VP39"/>
    <property type="match status" value="1"/>
</dbReference>
<dbReference type="InterPro" id="IPR029063">
    <property type="entry name" value="SAM-dependent_MTases_sf"/>
</dbReference>
<dbReference type="SUPFAM" id="SSF53335">
    <property type="entry name" value="S-adenosyl-L-methionine-dependent methyltransferases"/>
    <property type="match status" value="1"/>
</dbReference>
<evidence type="ECO:0000313" key="3">
    <source>
        <dbReference type="Proteomes" id="UP000094526"/>
    </source>
</evidence>
<keyword evidence="3" id="KW-1185">Reference proteome</keyword>
<dbReference type="GO" id="GO:0008168">
    <property type="term" value="F:methyltransferase activity"/>
    <property type="evidence" value="ECO:0007669"/>
    <property type="project" value="TreeGrafter"/>
</dbReference>
<dbReference type="OrthoDB" id="529367at2759"/>
<dbReference type="VEuPathDB" id="FungiDB:G647_03863"/>
<dbReference type="Proteomes" id="UP000094526">
    <property type="component" value="Unassembled WGS sequence"/>
</dbReference>
<name>A0A1C1CVC9_9EURO</name>
<comment type="caution">
    <text evidence="2">The sequence shown here is derived from an EMBL/GenBank/DDBJ whole genome shotgun (WGS) entry which is preliminary data.</text>
</comment>
<dbReference type="PANTHER" id="PTHR43591:SF10">
    <property type="entry name" value="ABC TRANSMEMBRANE TYPE-1 DOMAIN-CONTAINING PROTEIN-RELATED"/>
    <property type="match status" value="1"/>
</dbReference>
<organism evidence="2 3">
    <name type="scientific">Cladophialophora carrionii</name>
    <dbReference type="NCBI Taxonomy" id="86049"/>
    <lineage>
        <taxon>Eukaryota</taxon>
        <taxon>Fungi</taxon>
        <taxon>Dikarya</taxon>
        <taxon>Ascomycota</taxon>
        <taxon>Pezizomycotina</taxon>
        <taxon>Eurotiomycetes</taxon>
        <taxon>Chaetothyriomycetidae</taxon>
        <taxon>Chaetothyriales</taxon>
        <taxon>Herpotrichiellaceae</taxon>
        <taxon>Cladophialophora</taxon>
    </lineage>
</organism>
<feature type="compositionally biased region" description="Polar residues" evidence="1">
    <location>
        <begin position="82"/>
        <end position="109"/>
    </location>
</feature>
<sequence length="463" mass="51190">MWFGIRIGTLDDADQSSTLQLIKAAATIGSVGDCLGGRSKTWTSLADNVDGATPVRKLITTPRRLRSRVGGWRGNAAHRPKSFSSDQASGEDSSTQNSYHANTDITSSRPADDSRSTTLMPSPERAQAEGSSTAAAAAPLPLAADEAELAVVDVDDDVDSAFEDGDNVSETTSISSSIYRGRIINGRRYSSLRDDYWGPSDEQQYETLNAGHLLYLVLDSNQPNPLFRSPVAEPHNILDIGTGPGTWAIDVADQFPAAQVYGVDLSPPPSSWVPPNCFLQVDDVLEEWTWREKFDLIHMRLMLGAFTDKEWESVYEKCFDNLKPGGYIEQIEMDVRVLSDDGSVDPDSLIAGWGQTFLDCAQRAGRPLDTQLTMRAKIEAAGFVDVQEQLYKCPIGPWPKDPLLKDAGRINMAQWSSGLDGWAMFLLTRWGAPEPWTADETRVYVARVREELRRPRLHAWNYT</sequence>